<dbReference type="Proteomes" id="UP000554482">
    <property type="component" value="Unassembled WGS sequence"/>
</dbReference>
<organism evidence="5 6">
    <name type="scientific">Thalictrum thalictroides</name>
    <name type="common">Rue-anemone</name>
    <name type="synonym">Anemone thalictroides</name>
    <dbReference type="NCBI Taxonomy" id="46969"/>
    <lineage>
        <taxon>Eukaryota</taxon>
        <taxon>Viridiplantae</taxon>
        <taxon>Streptophyta</taxon>
        <taxon>Embryophyta</taxon>
        <taxon>Tracheophyta</taxon>
        <taxon>Spermatophyta</taxon>
        <taxon>Magnoliopsida</taxon>
        <taxon>Ranunculales</taxon>
        <taxon>Ranunculaceae</taxon>
        <taxon>Thalictroideae</taxon>
        <taxon>Thalictrum</taxon>
    </lineage>
</organism>
<keyword evidence="2" id="KW-0862">Zinc</keyword>
<evidence type="ECO:0000256" key="4">
    <source>
        <dbReference type="SAM" id="MobiDB-lite"/>
    </source>
</evidence>
<dbReference type="EMBL" id="JABWDY010024338">
    <property type="protein sequence ID" value="KAF5190328.1"/>
    <property type="molecule type" value="Genomic_DNA"/>
</dbReference>
<dbReference type="GO" id="GO:0046872">
    <property type="term" value="F:metal ion binding"/>
    <property type="evidence" value="ECO:0007669"/>
    <property type="project" value="UniProtKB-KW"/>
</dbReference>
<evidence type="ECO:0000256" key="1">
    <source>
        <dbReference type="ARBA" id="ARBA00022723"/>
    </source>
</evidence>
<dbReference type="InterPro" id="IPR047109">
    <property type="entry name" value="CAD-like"/>
</dbReference>
<keyword evidence="1" id="KW-0479">Metal-binding</keyword>
<dbReference type="PANTHER" id="PTHR42683">
    <property type="entry name" value="ALDEHYDE REDUCTASE"/>
    <property type="match status" value="1"/>
</dbReference>
<dbReference type="GO" id="GO:0016616">
    <property type="term" value="F:oxidoreductase activity, acting on the CH-OH group of donors, NAD or NADP as acceptor"/>
    <property type="evidence" value="ECO:0007669"/>
    <property type="project" value="InterPro"/>
</dbReference>
<evidence type="ECO:0000256" key="3">
    <source>
        <dbReference type="ARBA" id="ARBA00023002"/>
    </source>
</evidence>
<evidence type="ECO:0000313" key="5">
    <source>
        <dbReference type="EMBL" id="KAF5190328.1"/>
    </source>
</evidence>
<name>A0A7J6W0P8_THATH</name>
<accession>A0A7J6W0P8</accession>
<dbReference type="SUPFAM" id="SSF51735">
    <property type="entry name" value="NAD(P)-binding Rossmann-fold domains"/>
    <property type="match status" value="1"/>
</dbReference>
<proteinExistence type="predicted"/>
<dbReference type="AlphaFoldDB" id="A0A7J6W0P8"/>
<feature type="compositionally biased region" description="Polar residues" evidence="4">
    <location>
        <begin position="11"/>
        <end position="23"/>
    </location>
</feature>
<feature type="region of interest" description="Disordered" evidence="4">
    <location>
        <begin position="1"/>
        <end position="23"/>
    </location>
</feature>
<dbReference type="Gene3D" id="3.40.50.720">
    <property type="entry name" value="NAD(P)-binding Rossmann-like Domain"/>
    <property type="match status" value="1"/>
</dbReference>
<evidence type="ECO:0000313" key="6">
    <source>
        <dbReference type="Proteomes" id="UP000554482"/>
    </source>
</evidence>
<dbReference type="InterPro" id="IPR036291">
    <property type="entry name" value="NAD(P)-bd_dom_sf"/>
</dbReference>
<dbReference type="OrthoDB" id="779048at2759"/>
<feature type="compositionally biased region" description="Basic and acidic residues" evidence="4">
    <location>
        <begin position="1"/>
        <end position="10"/>
    </location>
</feature>
<sequence length="75" mass="8162">FWHEGDRDQHLNQQKGRNSQSTQLGADEFLVSCDPAQMQAAMGTLDGIIDTVSAKHPLLPLICLLKTGGKITMLA</sequence>
<protein>
    <submittedName>
        <fullName evidence="5">Cinnamyl-alcohol dehydrogenase</fullName>
    </submittedName>
</protein>
<reference evidence="5 6" key="1">
    <citation type="submission" date="2020-06" db="EMBL/GenBank/DDBJ databases">
        <title>Transcriptomic and genomic resources for Thalictrum thalictroides and T. hernandezii: Facilitating candidate gene discovery in an emerging model plant lineage.</title>
        <authorList>
            <person name="Arias T."/>
            <person name="Riano-Pachon D.M."/>
            <person name="Di Stilio V.S."/>
        </authorList>
    </citation>
    <scope>NUCLEOTIDE SEQUENCE [LARGE SCALE GENOMIC DNA]</scope>
    <source>
        <strain evidence="6">cv. WT478/WT964</strain>
        <tissue evidence="5">Leaves</tissue>
    </source>
</reference>
<comment type="caution">
    <text evidence="5">The sequence shown here is derived from an EMBL/GenBank/DDBJ whole genome shotgun (WGS) entry which is preliminary data.</text>
</comment>
<keyword evidence="6" id="KW-1185">Reference proteome</keyword>
<evidence type="ECO:0000256" key="2">
    <source>
        <dbReference type="ARBA" id="ARBA00022833"/>
    </source>
</evidence>
<keyword evidence="3" id="KW-0560">Oxidoreductase</keyword>
<gene>
    <name evidence="5" type="ORF">FRX31_020085</name>
</gene>
<feature type="non-terminal residue" evidence="5">
    <location>
        <position position="75"/>
    </location>
</feature>